<feature type="region of interest" description="Disordered" evidence="1">
    <location>
        <begin position="269"/>
        <end position="299"/>
    </location>
</feature>
<name>A0A1G4JIN4_9SACH</name>
<accession>A0A1G4JIN4</accession>
<proteinExistence type="predicted"/>
<evidence type="ECO:0000313" key="3">
    <source>
        <dbReference type="Proteomes" id="UP000190274"/>
    </source>
</evidence>
<dbReference type="AlphaFoldDB" id="A0A1G4JIN4"/>
<gene>
    <name evidence="2" type="ORF">LADA_0F03026G</name>
</gene>
<feature type="compositionally biased region" description="Low complexity" evidence="1">
    <location>
        <begin position="282"/>
        <end position="295"/>
    </location>
</feature>
<sequence length="467" mass="51397">MTSIEEYSIFGLKRMLDEDMDRMAGRKESKSRLVRALGMKVASGLSLTPSLSSVKSQVRSPRSPASSLWSGSSFEAELGSYDGYSSGGSLCGSRQSSMGSHLRSFRMSGSSLTDEIEDEWAEPASSMLCGPSKTGPGAHGAAVAQPVEHHPLCDQQPAGTRMALSTEPTLRLVNMQDLDLGDEYLVSDVVQFYSPVFQRAKASSPTVTTTPPRRASVDLTIDPHSNVGTAAAAPVNNRRRSSLIIEPDVVELENWPTQHPGELYLRPPPLPAQQATASSGFASPSTALSPATPTPNRRLRQQTFNPNFLKLYAMETSSKASDLIPDLNVDEQVLRRLTFQDIWNLDIPFSPQTANVSVRDIKIALITRKKLWSEMMCEPRLDLHGDRAPWNLKFEVEQSTSKGQSAASTTRSLVRVNSELKPWMSVTSERMLRPVGKLQLTRARPGKETREIQYVVKGWCDSRFTGQ</sequence>
<dbReference type="Proteomes" id="UP000190274">
    <property type="component" value="Chromosome F"/>
</dbReference>
<reference evidence="2 3" key="1">
    <citation type="submission" date="2016-03" db="EMBL/GenBank/DDBJ databases">
        <authorList>
            <person name="Devillers H."/>
        </authorList>
    </citation>
    <scope>NUCLEOTIDE SEQUENCE [LARGE SCALE GENOMIC DNA]</scope>
    <source>
        <strain evidence="2">CBS 10888</strain>
    </source>
</reference>
<evidence type="ECO:0000256" key="1">
    <source>
        <dbReference type="SAM" id="MobiDB-lite"/>
    </source>
</evidence>
<evidence type="ECO:0000313" key="2">
    <source>
        <dbReference type="EMBL" id="SCU90287.1"/>
    </source>
</evidence>
<dbReference type="OrthoDB" id="4088353at2759"/>
<protein>
    <submittedName>
        <fullName evidence="2">LADA_0F03026g1_1</fullName>
    </submittedName>
</protein>
<feature type="region of interest" description="Disordered" evidence="1">
    <location>
        <begin position="50"/>
        <end position="70"/>
    </location>
</feature>
<keyword evidence="3" id="KW-1185">Reference proteome</keyword>
<dbReference type="EMBL" id="LT598458">
    <property type="protein sequence ID" value="SCU90287.1"/>
    <property type="molecule type" value="Genomic_DNA"/>
</dbReference>
<organism evidence="2 3">
    <name type="scientific">Lachancea dasiensis</name>
    <dbReference type="NCBI Taxonomy" id="1072105"/>
    <lineage>
        <taxon>Eukaryota</taxon>
        <taxon>Fungi</taxon>
        <taxon>Dikarya</taxon>
        <taxon>Ascomycota</taxon>
        <taxon>Saccharomycotina</taxon>
        <taxon>Saccharomycetes</taxon>
        <taxon>Saccharomycetales</taxon>
        <taxon>Saccharomycetaceae</taxon>
        <taxon>Lachancea</taxon>
    </lineage>
</organism>